<dbReference type="RefSeq" id="WP_182535682.1">
    <property type="nucleotide sequence ID" value="NZ_JACJIP010000013.1"/>
</dbReference>
<evidence type="ECO:0000259" key="9">
    <source>
        <dbReference type="PROSITE" id="PS50885"/>
    </source>
</evidence>
<dbReference type="SMART" id="SM00283">
    <property type="entry name" value="MA"/>
    <property type="match status" value="1"/>
</dbReference>
<sequence>MLILKKSISRKFMGTFTIVTILSSLLFSISFYFVSMGIINQNVLPQFDKVLHTSSKDIYKSLDKTQALQLINGKEDSRFTVESYLSDKVEEFQLHTAYIINFKDDQAVVLGVSGDSKMNVGDPLETQEAMKSAAQGTASITELYSDQYGLHKTAFIAIPGSTAQLAVSMDATFIEDKKLQIFWICAGIFIVVIAVALLIAYITSLKLINPLKKLAAITEQMAQGDFTQSIDINSQDEVGQLANSFRIMTSQLKNMMTQVHQSSQAVSQGSDHMLQSVVKFQELIQLSGSAALDIERGSRTIAQTASENARAMEEISAGVQHIASSSAEVTESVGEAAQEASAGNELAKKAIQQMLLVEEAANKSQEHISVLSQRSDSIANVVGTINDITKQINILALNASIEAARAGEHGRGFAVVAEEVRVLAEQSRSATDEIGQNLLSIQEESANSVLAMNRVSAEITSGAEQVSQAGSAFSHLAELINGINLTIQSVSSSTQEVSAGTEEVTASVEESANITAKSLKRIEEIAKYSNQQISEMEAHSETVNSLHQQAESLQKAVELFKI</sequence>
<dbReference type="EMBL" id="JACJIP010000013">
    <property type="protein sequence ID" value="MBA9085883.1"/>
    <property type="molecule type" value="Genomic_DNA"/>
</dbReference>
<dbReference type="CDD" id="cd11386">
    <property type="entry name" value="MCP_signal"/>
    <property type="match status" value="1"/>
</dbReference>
<dbReference type="PROSITE" id="PS50111">
    <property type="entry name" value="CHEMOTAXIS_TRANSDUC_2"/>
    <property type="match status" value="1"/>
</dbReference>
<evidence type="ECO:0000313" key="11">
    <source>
        <dbReference type="Proteomes" id="UP000567067"/>
    </source>
</evidence>
<evidence type="ECO:0000256" key="5">
    <source>
        <dbReference type="ARBA" id="ARBA00029447"/>
    </source>
</evidence>
<evidence type="ECO:0000259" key="8">
    <source>
        <dbReference type="PROSITE" id="PS50111"/>
    </source>
</evidence>
<dbReference type="PANTHER" id="PTHR32089">
    <property type="entry name" value="METHYL-ACCEPTING CHEMOTAXIS PROTEIN MCPB"/>
    <property type="match status" value="1"/>
</dbReference>
<evidence type="ECO:0000256" key="2">
    <source>
        <dbReference type="ARBA" id="ARBA00022475"/>
    </source>
</evidence>
<keyword evidence="3 7" id="KW-0472">Membrane</keyword>
<dbReference type="GO" id="GO:0007165">
    <property type="term" value="P:signal transduction"/>
    <property type="evidence" value="ECO:0007669"/>
    <property type="project" value="UniProtKB-KW"/>
</dbReference>
<comment type="subcellular location">
    <subcellularLocation>
        <location evidence="1">Cell membrane</location>
    </subcellularLocation>
</comment>
<evidence type="ECO:0000256" key="4">
    <source>
        <dbReference type="ARBA" id="ARBA00023224"/>
    </source>
</evidence>
<dbReference type="PANTHER" id="PTHR32089:SF112">
    <property type="entry name" value="LYSOZYME-LIKE PROTEIN-RELATED"/>
    <property type="match status" value="1"/>
</dbReference>
<reference evidence="10 11" key="1">
    <citation type="submission" date="2020-08" db="EMBL/GenBank/DDBJ databases">
        <title>Genomic Encyclopedia of Type Strains, Phase III (KMG-III): the genomes of soil and plant-associated and newly described type strains.</title>
        <authorList>
            <person name="Whitman W."/>
        </authorList>
    </citation>
    <scope>NUCLEOTIDE SEQUENCE [LARGE SCALE GENOMIC DNA]</scope>
    <source>
        <strain evidence="10 11">CECT 8693</strain>
    </source>
</reference>
<dbReference type="GO" id="GO:0005886">
    <property type="term" value="C:plasma membrane"/>
    <property type="evidence" value="ECO:0007669"/>
    <property type="project" value="UniProtKB-SubCell"/>
</dbReference>
<keyword evidence="7" id="KW-0812">Transmembrane</keyword>
<keyword evidence="7" id="KW-1133">Transmembrane helix</keyword>
<keyword evidence="4 6" id="KW-0807">Transducer</keyword>
<feature type="domain" description="HAMP" evidence="9">
    <location>
        <begin position="205"/>
        <end position="257"/>
    </location>
</feature>
<accession>A0A7W3STV5</accession>
<dbReference type="AlphaFoldDB" id="A0A7W3STV5"/>
<protein>
    <submittedName>
        <fullName evidence="10">Methyl-accepting chemotaxis protein</fullName>
    </submittedName>
</protein>
<dbReference type="PROSITE" id="PS50885">
    <property type="entry name" value="HAMP"/>
    <property type="match status" value="1"/>
</dbReference>
<keyword evidence="2" id="KW-1003">Cell membrane</keyword>
<name>A0A7W3STV5_9BACL</name>
<dbReference type="Gene3D" id="6.10.340.10">
    <property type="match status" value="1"/>
</dbReference>
<dbReference type="SUPFAM" id="SSF58104">
    <property type="entry name" value="Methyl-accepting chemotaxis protein (MCP) signaling domain"/>
    <property type="match status" value="1"/>
</dbReference>
<dbReference type="InterPro" id="IPR003660">
    <property type="entry name" value="HAMP_dom"/>
</dbReference>
<keyword evidence="11" id="KW-1185">Reference proteome</keyword>
<evidence type="ECO:0000256" key="6">
    <source>
        <dbReference type="PROSITE-ProRule" id="PRU00284"/>
    </source>
</evidence>
<dbReference type="SMART" id="SM00304">
    <property type="entry name" value="HAMP"/>
    <property type="match status" value="1"/>
</dbReference>
<dbReference type="Gene3D" id="1.10.287.950">
    <property type="entry name" value="Methyl-accepting chemotaxis protein"/>
    <property type="match status" value="1"/>
</dbReference>
<proteinExistence type="inferred from homology"/>
<feature type="domain" description="Methyl-accepting transducer" evidence="8">
    <location>
        <begin position="276"/>
        <end position="512"/>
    </location>
</feature>
<dbReference type="Pfam" id="PF00015">
    <property type="entry name" value="MCPsignal"/>
    <property type="match status" value="1"/>
</dbReference>
<dbReference type="CDD" id="cd06225">
    <property type="entry name" value="HAMP"/>
    <property type="match status" value="1"/>
</dbReference>
<dbReference type="InterPro" id="IPR004089">
    <property type="entry name" value="MCPsignal_dom"/>
</dbReference>
<comment type="caution">
    <text evidence="10">The sequence shown here is derived from an EMBL/GenBank/DDBJ whole genome shotgun (WGS) entry which is preliminary data.</text>
</comment>
<comment type="similarity">
    <text evidence="5">Belongs to the methyl-accepting chemotaxis (MCP) protein family.</text>
</comment>
<organism evidence="10 11">
    <name type="scientific">Fontibacillus solani</name>
    <dbReference type="NCBI Taxonomy" id="1572857"/>
    <lineage>
        <taxon>Bacteria</taxon>
        <taxon>Bacillati</taxon>
        <taxon>Bacillota</taxon>
        <taxon>Bacilli</taxon>
        <taxon>Bacillales</taxon>
        <taxon>Paenibacillaceae</taxon>
        <taxon>Fontibacillus</taxon>
    </lineage>
</organism>
<dbReference type="Pfam" id="PF00672">
    <property type="entry name" value="HAMP"/>
    <property type="match status" value="1"/>
</dbReference>
<evidence type="ECO:0000313" key="10">
    <source>
        <dbReference type="EMBL" id="MBA9085883.1"/>
    </source>
</evidence>
<dbReference type="Proteomes" id="UP000567067">
    <property type="component" value="Unassembled WGS sequence"/>
</dbReference>
<evidence type="ECO:0000256" key="1">
    <source>
        <dbReference type="ARBA" id="ARBA00004236"/>
    </source>
</evidence>
<gene>
    <name evidence="10" type="ORF">FHR92_002350</name>
</gene>
<evidence type="ECO:0000256" key="3">
    <source>
        <dbReference type="ARBA" id="ARBA00023136"/>
    </source>
</evidence>
<feature type="transmembrane region" description="Helical" evidence="7">
    <location>
        <begin position="181"/>
        <end position="203"/>
    </location>
</feature>
<evidence type="ECO:0000256" key="7">
    <source>
        <dbReference type="SAM" id="Phobius"/>
    </source>
</evidence>
<feature type="transmembrane region" description="Helical" evidence="7">
    <location>
        <begin position="12"/>
        <end position="34"/>
    </location>
</feature>